<dbReference type="Proteomes" id="UP000001593">
    <property type="component" value="Unassembled WGS sequence"/>
</dbReference>
<dbReference type="GO" id="GO:0035025">
    <property type="term" value="P:positive regulation of Rho protein signal transduction"/>
    <property type="evidence" value="ECO:0007669"/>
    <property type="project" value="InterPro"/>
</dbReference>
<dbReference type="InterPro" id="IPR026111">
    <property type="entry name" value="Abra"/>
</dbReference>
<dbReference type="InParanoid" id="A7T8I2"/>
<dbReference type="GO" id="GO:0003779">
    <property type="term" value="F:actin binding"/>
    <property type="evidence" value="ECO:0007669"/>
    <property type="project" value="InterPro"/>
</dbReference>
<dbReference type="InterPro" id="IPR027817">
    <property type="entry name" value="Costars_dom"/>
</dbReference>
<evidence type="ECO:0000259" key="2">
    <source>
        <dbReference type="SMART" id="SM01283"/>
    </source>
</evidence>
<protein>
    <recommendedName>
        <fullName evidence="2">Costars domain-containing protein</fullName>
    </recommendedName>
</protein>
<feature type="non-terminal residue" evidence="3">
    <location>
        <position position="1"/>
    </location>
</feature>
<name>A7T8I2_NEMVE</name>
<dbReference type="SMART" id="SM01283">
    <property type="entry name" value="Costars"/>
    <property type="match status" value="1"/>
</dbReference>
<dbReference type="PANTHER" id="PTHR22739">
    <property type="entry name" value="STRIATED MUSCLE ACTIVATOR OF RHO-DEPENDENT SIGNALING-RELATED"/>
    <property type="match status" value="1"/>
</dbReference>
<evidence type="ECO:0000313" key="4">
    <source>
        <dbReference type="Proteomes" id="UP000001593"/>
    </source>
</evidence>
<evidence type="ECO:0000313" key="3">
    <source>
        <dbReference type="EMBL" id="EDO27705.1"/>
    </source>
</evidence>
<dbReference type="PANTHER" id="PTHR22739:SF7">
    <property type="entry name" value="EG:152A3.3 PROTEIN-RELATED"/>
    <property type="match status" value="1"/>
</dbReference>
<dbReference type="InterPro" id="IPR038095">
    <property type="entry name" value="Costars_sf"/>
</dbReference>
<accession>A7T8I2</accession>
<evidence type="ECO:0000256" key="1">
    <source>
        <dbReference type="SAM" id="MobiDB-lite"/>
    </source>
</evidence>
<dbReference type="PhylomeDB" id="A7T8I2"/>
<dbReference type="eggNOG" id="KOG3376">
    <property type="taxonomic scope" value="Eukaryota"/>
</dbReference>
<dbReference type="HOGENOM" id="CLU_062244_2_0_1"/>
<feature type="domain" description="Costars" evidence="2">
    <location>
        <begin position="32"/>
        <end position="108"/>
    </location>
</feature>
<organism evidence="3 4">
    <name type="scientific">Nematostella vectensis</name>
    <name type="common">Starlet sea anemone</name>
    <dbReference type="NCBI Taxonomy" id="45351"/>
    <lineage>
        <taxon>Eukaryota</taxon>
        <taxon>Metazoa</taxon>
        <taxon>Cnidaria</taxon>
        <taxon>Anthozoa</taxon>
        <taxon>Hexacorallia</taxon>
        <taxon>Actiniaria</taxon>
        <taxon>Edwardsiidae</taxon>
        <taxon>Nematostella</taxon>
    </lineage>
</organism>
<keyword evidence="4" id="KW-1185">Reference proteome</keyword>
<dbReference type="Pfam" id="PF14705">
    <property type="entry name" value="Costars"/>
    <property type="match status" value="1"/>
</dbReference>
<gene>
    <name evidence="3" type="ORF">NEMVEDRAFT_v1g150245</name>
</gene>
<dbReference type="OMA" id="YRGAEAQ"/>
<sequence>KAKMAAPPKHSKEYGRPKAGSSTEARGKSAGLHISKEVLDLCKVIRNVGQAQPDGTVTVTFGKLFNVYVSISNKLVGMLMRARKQGLVEFEGEMLWQRRDDHKIITLLKCNGIRMPWITP</sequence>
<dbReference type="EMBL" id="DS472721">
    <property type="protein sequence ID" value="EDO27705.1"/>
    <property type="molecule type" value="Genomic_DNA"/>
</dbReference>
<dbReference type="Gene3D" id="1.10.10.1540">
    <property type="entry name" value="Costar domain"/>
    <property type="match status" value="1"/>
</dbReference>
<proteinExistence type="predicted"/>
<dbReference type="AlphaFoldDB" id="A7T8I2"/>
<feature type="region of interest" description="Disordered" evidence="1">
    <location>
        <begin position="1"/>
        <end position="29"/>
    </location>
</feature>
<reference evidence="3 4" key="1">
    <citation type="journal article" date="2007" name="Science">
        <title>Sea anemone genome reveals ancestral eumetazoan gene repertoire and genomic organization.</title>
        <authorList>
            <person name="Putnam N.H."/>
            <person name="Srivastava M."/>
            <person name="Hellsten U."/>
            <person name="Dirks B."/>
            <person name="Chapman J."/>
            <person name="Salamov A."/>
            <person name="Terry A."/>
            <person name="Shapiro H."/>
            <person name="Lindquist E."/>
            <person name="Kapitonov V.V."/>
            <person name="Jurka J."/>
            <person name="Genikhovich G."/>
            <person name="Grigoriev I.V."/>
            <person name="Lucas S.M."/>
            <person name="Steele R.E."/>
            <person name="Finnerty J.R."/>
            <person name="Technau U."/>
            <person name="Martindale M.Q."/>
            <person name="Rokhsar D.S."/>
        </authorList>
    </citation>
    <scope>NUCLEOTIDE SEQUENCE [LARGE SCALE GENOMIC DNA]</scope>
    <source>
        <strain evidence="4">CH2 X CH6</strain>
    </source>
</reference>